<dbReference type="EMBL" id="JACIIK010000009">
    <property type="protein sequence ID" value="MBB6204135.1"/>
    <property type="molecule type" value="Genomic_DNA"/>
</dbReference>
<name>A0AAW3V2X1_9BURK</name>
<protein>
    <submittedName>
        <fullName evidence="1">Uncharacterized protein</fullName>
    </submittedName>
</protein>
<gene>
    <name evidence="1" type="ORF">GGD69_005029</name>
</gene>
<organism evidence="1 2">
    <name type="scientific">Paraburkholderia fungorum</name>
    <dbReference type="NCBI Taxonomy" id="134537"/>
    <lineage>
        <taxon>Bacteria</taxon>
        <taxon>Pseudomonadati</taxon>
        <taxon>Pseudomonadota</taxon>
        <taxon>Betaproteobacteria</taxon>
        <taxon>Burkholderiales</taxon>
        <taxon>Burkholderiaceae</taxon>
        <taxon>Paraburkholderia</taxon>
    </lineage>
</organism>
<proteinExistence type="predicted"/>
<reference evidence="1 2" key="1">
    <citation type="submission" date="2020-08" db="EMBL/GenBank/DDBJ databases">
        <title>Genomic Encyclopedia of Type Strains, Phase IV (KMG-V): Genome sequencing to study the core and pangenomes of soil and plant-associated prokaryotes.</title>
        <authorList>
            <person name="Whitman W."/>
        </authorList>
    </citation>
    <scope>NUCLEOTIDE SEQUENCE [LARGE SCALE GENOMIC DNA]</scope>
    <source>
        <strain evidence="1 2">SEMIA 4013</strain>
    </source>
</reference>
<comment type="caution">
    <text evidence="1">The sequence shown here is derived from an EMBL/GenBank/DDBJ whole genome shotgun (WGS) entry which is preliminary data.</text>
</comment>
<dbReference type="Proteomes" id="UP000518681">
    <property type="component" value="Unassembled WGS sequence"/>
</dbReference>
<evidence type="ECO:0000313" key="2">
    <source>
        <dbReference type="Proteomes" id="UP000518681"/>
    </source>
</evidence>
<accession>A0AAW3V2X1</accession>
<evidence type="ECO:0000313" key="1">
    <source>
        <dbReference type="EMBL" id="MBB6204135.1"/>
    </source>
</evidence>
<sequence length="124" mass="13748">MKKITGSNRQDVTKVVTASGVTGYRAKSIATLRAKIAQPCSEDRSVRPIIDPDRLHQQRFAPDRQMARGSDAWLLTPPAQPIACPKVDVGVQIGLPCSRSRAGSGLFRNSRIRDWRQWTTSLGY</sequence>
<dbReference type="AlphaFoldDB" id="A0AAW3V2X1"/>